<evidence type="ECO:0000313" key="1">
    <source>
        <dbReference type="EMBL" id="PQO33375.1"/>
    </source>
</evidence>
<reference evidence="1 2" key="1">
    <citation type="submission" date="2018-02" db="EMBL/GenBank/DDBJ databases">
        <title>Comparative genomes isolates from brazilian mangrove.</title>
        <authorList>
            <person name="Araujo J.E."/>
            <person name="Taketani R.G."/>
            <person name="Silva M.C.P."/>
            <person name="Loureco M.V."/>
            <person name="Andreote F.D."/>
        </authorList>
    </citation>
    <scope>NUCLEOTIDE SEQUENCE [LARGE SCALE GENOMIC DNA]</scope>
    <source>
        <strain evidence="1 2">HEX-2 MGV</strain>
    </source>
</reference>
<evidence type="ECO:0000313" key="2">
    <source>
        <dbReference type="Proteomes" id="UP000240009"/>
    </source>
</evidence>
<gene>
    <name evidence="1" type="ORF">C5Y96_11035</name>
</gene>
<dbReference type="SUPFAM" id="SSF82185">
    <property type="entry name" value="Histone H3 K4-specific methyltransferase SET7/9 N-terminal domain"/>
    <property type="match status" value="1"/>
</dbReference>
<accession>A0A2S8FMI3</accession>
<protein>
    <recommendedName>
        <fullName evidence="3">Toxin-antitoxin system YwqK family antitoxin</fullName>
    </recommendedName>
</protein>
<evidence type="ECO:0008006" key="3">
    <source>
        <dbReference type="Google" id="ProtNLM"/>
    </source>
</evidence>
<proteinExistence type="predicted"/>
<comment type="caution">
    <text evidence="1">The sequence shown here is derived from an EMBL/GenBank/DDBJ whole genome shotgun (WGS) entry which is preliminary data.</text>
</comment>
<dbReference type="Gene3D" id="2.20.110.10">
    <property type="entry name" value="Histone H3 K4-specific methyltransferase SET7/9 N-terminal domain"/>
    <property type="match status" value="1"/>
</dbReference>
<sequence>MKATIVEQELAFPDTIQFAGKKWKLHQKSPGVNVLGKSYDYVADRPNELLRVFKGGRRSEILESFVIYNRSDLHAQWVENGKTVVTDSSGRTVEWTMLNGVREGRFRQFYVNGEVKHEGICVNGVIGGESKGFYPDGSLWWEGSLDNGMLFGSNGLFYREDGTPIYNLTSKEKLREYEEWRASDGELSK</sequence>
<dbReference type="EMBL" id="PUIA01000035">
    <property type="protein sequence ID" value="PQO33375.1"/>
    <property type="molecule type" value="Genomic_DNA"/>
</dbReference>
<organism evidence="1 2">
    <name type="scientific">Blastopirellula marina</name>
    <dbReference type="NCBI Taxonomy" id="124"/>
    <lineage>
        <taxon>Bacteria</taxon>
        <taxon>Pseudomonadati</taxon>
        <taxon>Planctomycetota</taxon>
        <taxon>Planctomycetia</taxon>
        <taxon>Pirellulales</taxon>
        <taxon>Pirellulaceae</taxon>
        <taxon>Blastopirellula</taxon>
    </lineage>
</organism>
<dbReference type="Proteomes" id="UP000240009">
    <property type="component" value="Unassembled WGS sequence"/>
</dbReference>
<name>A0A2S8FMI3_9BACT</name>
<dbReference type="AlphaFoldDB" id="A0A2S8FMI3"/>